<evidence type="ECO:0000256" key="2">
    <source>
        <dbReference type="ARBA" id="ARBA00022448"/>
    </source>
</evidence>
<dbReference type="GO" id="GO:0006886">
    <property type="term" value="P:intracellular protein transport"/>
    <property type="evidence" value="ECO:0007669"/>
    <property type="project" value="UniProtKB-ARBA"/>
</dbReference>
<keyword evidence="4" id="KW-0934">Plastid</keyword>
<evidence type="ECO:0000256" key="12">
    <source>
        <dbReference type="ARBA" id="ARBA00025340"/>
    </source>
</evidence>
<evidence type="ECO:0000313" key="14">
    <source>
        <dbReference type="EMBL" id="KAL3676951.1"/>
    </source>
</evidence>
<evidence type="ECO:0000256" key="13">
    <source>
        <dbReference type="SAM" id="MobiDB-lite"/>
    </source>
</evidence>
<name>A0ABD3GEE1_9MARC</name>
<dbReference type="Gene3D" id="1.20.5.3310">
    <property type="match status" value="1"/>
</dbReference>
<evidence type="ECO:0000256" key="4">
    <source>
        <dbReference type="ARBA" id="ARBA00022640"/>
    </source>
</evidence>
<sequence length="286" mass="30399">MAGAVSVYQTYGTSTVTSTVWGASEASCSCSSSSYLPQVSCPRSPKFARSIKLSSSSTPLSLSRSGLSHFGSWSGRSHLGNVQLLKIITGRQLLSSKGIVGRVQASLLGVGAPEALVIAVVALLVFGPKGLAEVARTLGKSLKAFQPTIQELQQVSREFRSTLEQEIGLDEIRNPSKPVDNSPSPPTAQPSNFVNPPNQTPSKQSSETSESLNGQNAGRKVYSSEDYVQVTAEQAKALVPEDLRREAELAAWGGALPTKSVKEEEEASSSESEAKKSEEKVNENMN</sequence>
<evidence type="ECO:0000256" key="1">
    <source>
        <dbReference type="ARBA" id="ARBA00004581"/>
    </source>
</evidence>
<evidence type="ECO:0000256" key="11">
    <source>
        <dbReference type="ARBA" id="ARBA00023136"/>
    </source>
</evidence>
<proteinExistence type="predicted"/>
<keyword evidence="5" id="KW-0812">Transmembrane</keyword>
<keyword evidence="3" id="KW-0150">Chloroplast</keyword>
<comment type="subcellular location">
    <subcellularLocation>
        <location evidence="1">Plastid</location>
        <location evidence="1">Chloroplast thylakoid membrane</location>
        <topology evidence="1">Single-pass membrane protein</topology>
    </subcellularLocation>
</comment>
<accession>A0ABD3GEE1</accession>
<reference evidence="14 15" key="1">
    <citation type="submission" date="2024-09" db="EMBL/GenBank/DDBJ databases">
        <title>Chromosome-scale assembly of Riccia sorocarpa.</title>
        <authorList>
            <person name="Paukszto L."/>
        </authorList>
    </citation>
    <scope>NUCLEOTIDE SEQUENCE [LARGE SCALE GENOMIC DNA]</scope>
    <source>
        <strain evidence="14">LP-2024</strain>
        <tissue evidence="14">Aerial parts of the thallus</tissue>
    </source>
</reference>
<organism evidence="14 15">
    <name type="scientific">Riccia sorocarpa</name>
    <dbReference type="NCBI Taxonomy" id="122646"/>
    <lineage>
        <taxon>Eukaryota</taxon>
        <taxon>Viridiplantae</taxon>
        <taxon>Streptophyta</taxon>
        <taxon>Embryophyta</taxon>
        <taxon>Marchantiophyta</taxon>
        <taxon>Marchantiopsida</taxon>
        <taxon>Marchantiidae</taxon>
        <taxon>Marchantiales</taxon>
        <taxon>Ricciaceae</taxon>
        <taxon>Riccia</taxon>
    </lineage>
</organism>
<dbReference type="PANTHER" id="PTHR33162:SF3">
    <property type="entry name" value="SEC-INDEPENDENT PROTEIN TRANSLOCASE PROTEIN TATB, CHLOROPLASTIC"/>
    <property type="match status" value="1"/>
</dbReference>
<keyword evidence="9" id="KW-0811">Translocation</keyword>
<dbReference type="GO" id="GO:0009535">
    <property type="term" value="C:chloroplast thylakoid membrane"/>
    <property type="evidence" value="ECO:0007669"/>
    <property type="project" value="UniProtKB-SubCell"/>
</dbReference>
<gene>
    <name evidence="14" type="ORF">R1sor_026899</name>
</gene>
<keyword evidence="2" id="KW-0813">Transport</keyword>
<dbReference type="FunFam" id="1.20.5.3310:FF:000003">
    <property type="entry name" value="Sec-independent protein translocase protein TATB, chloroplastic"/>
    <property type="match status" value="1"/>
</dbReference>
<dbReference type="InterPro" id="IPR003369">
    <property type="entry name" value="TatA/B/E"/>
</dbReference>
<feature type="compositionally biased region" description="Basic and acidic residues" evidence="13">
    <location>
        <begin position="272"/>
        <end position="286"/>
    </location>
</feature>
<evidence type="ECO:0000256" key="6">
    <source>
        <dbReference type="ARBA" id="ARBA00022927"/>
    </source>
</evidence>
<keyword evidence="6" id="KW-0653">Protein transport</keyword>
<dbReference type="AlphaFoldDB" id="A0ABD3GEE1"/>
<feature type="region of interest" description="Disordered" evidence="13">
    <location>
        <begin position="250"/>
        <end position="286"/>
    </location>
</feature>
<keyword evidence="7" id="KW-0809">Transit peptide</keyword>
<evidence type="ECO:0000256" key="3">
    <source>
        <dbReference type="ARBA" id="ARBA00022528"/>
    </source>
</evidence>
<evidence type="ECO:0000256" key="7">
    <source>
        <dbReference type="ARBA" id="ARBA00022946"/>
    </source>
</evidence>
<comment type="function">
    <text evidence="12">Part of the twin-arginine translocation (Tat) system that transports large folded proteins containing a characteristic twin-arginine motif in their signal peptide across the thylakoid membrane. Involved in delta pH-dependent protein transport required for chloroplast development, especially thylakoid membrane formation. TATC and TATB mediate precursor recognition, whereas TATA facilitates translocation.</text>
</comment>
<evidence type="ECO:0000256" key="10">
    <source>
        <dbReference type="ARBA" id="ARBA00023078"/>
    </source>
</evidence>
<feature type="region of interest" description="Disordered" evidence="13">
    <location>
        <begin position="168"/>
        <end position="221"/>
    </location>
</feature>
<evidence type="ECO:0000256" key="8">
    <source>
        <dbReference type="ARBA" id="ARBA00022989"/>
    </source>
</evidence>
<evidence type="ECO:0000256" key="9">
    <source>
        <dbReference type="ARBA" id="ARBA00023010"/>
    </source>
</evidence>
<keyword evidence="8" id="KW-1133">Transmembrane helix</keyword>
<keyword evidence="15" id="KW-1185">Reference proteome</keyword>
<evidence type="ECO:0000256" key="5">
    <source>
        <dbReference type="ARBA" id="ARBA00022692"/>
    </source>
</evidence>
<dbReference type="Pfam" id="PF02416">
    <property type="entry name" value="TatA_B_E"/>
    <property type="match status" value="1"/>
</dbReference>
<dbReference type="PANTHER" id="PTHR33162">
    <property type="entry name" value="SEC-INDEPENDENT PROTEIN TRANSLOCASE PROTEIN TATA, CHLOROPLASTIC"/>
    <property type="match status" value="1"/>
</dbReference>
<evidence type="ECO:0000313" key="15">
    <source>
        <dbReference type="Proteomes" id="UP001633002"/>
    </source>
</evidence>
<dbReference type="Proteomes" id="UP001633002">
    <property type="component" value="Unassembled WGS sequence"/>
</dbReference>
<comment type="caution">
    <text evidence="14">The sequence shown here is derived from an EMBL/GenBank/DDBJ whole genome shotgun (WGS) entry which is preliminary data.</text>
</comment>
<evidence type="ECO:0008006" key="16">
    <source>
        <dbReference type="Google" id="ProtNLM"/>
    </source>
</evidence>
<keyword evidence="11" id="KW-0472">Membrane</keyword>
<protein>
    <recommendedName>
        <fullName evidence="16">Sec-independent protein translocase protein TATB, chloroplastic</fullName>
    </recommendedName>
</protein>
<dbReference type="EMBL" id="JBJQOH010000008">
    <property type="protein sequence ID" value="KAL3676951.1"/>
    <property type="molecule type" value="Genomic_DNA"/>
</dbReference>
<feature type="compositionally biased region" description="Polar residues" evidence="13">
    <location>
        <begin position="189"/>
        <end position="216"/>
    </location>
</feature>
<keyword evidence="10" id="KW-0793">Thylakoid</keyword>